<comment type="caution">
    <text evidence="1">The sequence shown here is derived from an EMBL/GenBank/DDBJ whole genome shotgun (WGS) entry which is preliminary data.</text>
</comment>
<name>A0A815R2W9_ADIRI</name>
<organism evidence="1 4">
    <name type="scientific">Adineta ricciae</name>
    <name type="common">Rotifer</name>
    <dbReference type="NCBI Taxonomy" id="249248"/>
    <lineage>
        <taxon>Eukaryota</taxon>
        <taxon>Metazoa</taxon>
        <taxon>Spiralia</taxon>
        <taxon>Gnathifera</taxon>
        <taxon>Rotifera</taxon>
        <taxon>Eurotatoria</taxon>
        <taxon>Bdelloidea</taxon>
        <taxon>Adinetida</taxon>
        <taxon>Adinetidae</taxon>
        <taxon>Adineta</taxon>
    </lineage>
</organism>
<sequence>MNLRQHDFPPNYWLRLHNHTMYPPPSIPARTPRPPSTIKIEKCLVSLAPHVQKFIYNAAIDRRKGEIRSTKFPLSRDQLTSLKHLGVTNKYQRVDLLQQQLQVVLHFEHKSYLRGVQNIQVKLQQQKPVIFGKNPILLLRIRLQQQPPVLQQIFHRDK</sequence>
<evidence type="ECO:0000313" key="1">
    <source>
        <dbReference type="EMBL" id="CAF1471100.1"/>
    </source>
</evidence>
<dbReference type="AlphaFoldDB" id="A0A815R2W9"/>
<dbReference type="EMBL" id="CAJNOR010015807">
    <property type="protein sequence ID" value="CAF1683316.1"/>
    <property type="molecule type" value="Genomic_DNA"/>
</dbReference>
<evidence type="ECO:0000313" key="3">
    <source>
        <dbReference type="Proteomes" id="UP000663828"/>
    </source>
</evidence>
<dbReference type="OrthoDB" id="10037667at2759"/>
<reference evidence="1" key="1">
    <citation type="submission" date="2021-02" db="EMBL/GenBank/DDBJ databases">
        <authorList>
            <person name="Nowell W R."/>
        </authorList>
    </citation>
    <scope>NUCLEOTIDE SEQUENCE</scope>
</reference>
<gene>
    <name evidence="1" type="ORF">EDS130_LOCUS40797</name>
    <name evidence="2" type="ORF">XAT740_LOCUS61164</name>
</gene>
<accession>A0A815R2W9</accession>
<dbReference type="EMBL" id="CAJNOJ010000507">
    <property type="protein sequence ID" value="CAF1471100.1"/>
    <property type="molecule type" value="Genomic_DNA"/>
</dbReference>
<dbReference type="Proteomes" id="UP000663828">
    <property type="component" value="Unassembled WGS sequence"/>
</dbReference>
<proteinExistence type="predicted"/>
<protein>
    <submittedName>
        <fullName evidence="1">Uncharacterized protein</fullName>
    </submittedName>
</protein>
<evidence type="ECO:0000313" key="2">
    <source>
        <dbReference type="EMBL" id="CAF1683316.1"/>
    </source>
</evidence>
<keyword evidence="3" id="KW-1185">Reference proteome</keyword>
<evidence type="ECO:0000313" key="4">
    <source>
        <dbReference type="Proteomes" id="UP000663852"/>
    </source>
</evidence>
<dbReference type="Proteomes" id="UP000663852">
    <property type="component" value="Unassembled WGS sequence"/>
</dbReference>